<sequence>MTSSAIAFIGNPINRQLEKRTDTIVAEQRNHHAHFIVLNGFSIVYRNVNGIADLYLDEKSLELFRPQWEEACLLGWEDENPVIALPVKEFAGQPPSPFNQVGLREAYSRALFSQTQSGVLAQAYSLLMWHKNNRFCSRCGKPSRIAAGGAKRICTACGTEHFPRTDPAAIMLVHFEDKCLLARTPSFEKGRYSCLAGFVEQGETLEMAVRRETREEMGIPVGKVVYIASQPWPFPHSLMLGCHAEALDDKITIGHDEMEDGRWFSRQEVALMMAGRHEQGLHLPPRAAIANFLIRQWLEKKFVD</sequence>
<dbReference type="Pfam" id="PF09296">
    <property type="entry name" value="NUDIX-like"/>
    <property type="match status" value="1"/>
</dbReference>
<dbReference type="SUPFAM" id="SSF55811">
    <property type="entry name" value="Nudix"/>
    <property type="match status" value="1"/>
</dbReference>
<comment type="caution">
    <text evidence="11">The sequence shown here is derived from an EMBL/GenBank/DDBJ whole genome shotgun (WGS) entry which is preliminary data.</text>
</comment>
<evidence type="ECO:0000313" key="11">
    <source>
        <dbReference type="EMBL" id="OLY44651.1"/>
    </source>
</evidence>
<dbReference type="InterPro" id="IPR000086">
    <property type="entry name" value="NUDIX_hydrolase_dom"/>
</dbReference>
<keyword evidence="6 11" id="KW-0378">Hydrolase</keyword>
<dbReference type="CDD" id="cd03429">
    <property type="entry name" value="NUDIX_NADH_pyrophosphatase_Nudt13"/>
    <property type="match status" value="1"/>
</dbReference>
<dbReference type="PANTHER" id="PTHR42904">
    <property type="entry name" value="NUDIX HYDROLASE, NUDC SUBFAMILY"/>
    <property type="match status" value="1"/>
</dbReference>
<comment type="cofactor">
    <cofactor evidence="1">
        <name>Mg(2+)</name>
        <dbReference type="ChEBI" id="CHEBI:18420"/>
    </cofactor>
</comment>
<comment type="similarity">
    <text evidence="3">Belongs to the Nudix hydrolase family. NudC subfamily.</text>
</comment>
<keyword evidence="8" id="KW-0520">NAD</keyword>
<dbReference type="InterPro" id="IPR049734">
    <property type="entry name" value="NudC-like_C"/>
</dbReference>
<accession>A0A1R0FCB4</accession>
<evidence type="ECO:0000256" key="5">
    <source>
        <dbReference type="ARBA" id="ARBA00022723"/>
    </source>
</evidence>
<dbReference type="InterPro" id="IPR050241">
    <property type="entry name" value="NAD-cap_RNA_hydrolase_NudC"/>
</dbReference>
<dbReference type="GO" id="GO:0035529">
    <property type="term" value="F:NADH pyrophosphatase activity"/>
    <property type="evidence" value="ECO:0007669"/>
    <property type="project" value="TreeGrafter"/>
</dbReference>
<evidence type="ECO:0000256" key="3">
    <source>
        <dbReference type="ARBA" id="ARBA00009595"/>
    </source>
</evidence>
<evidence type="ECO:0000256" key="1">
    <source>
        <dbReference type="ARBA" id="ARBA00001946"/>
    </source>
</evidence>
<dbReference type="Gene3D" id="3.90.79.10">
    <property type="entry name" value="Nucleoside Triphosphate Pyrophosphohydrolase"/>
    <property type="match status" value="1"/>
</dbReference>
<dbReference type="Gene3D" id="3.90.79.20">
    <property type="match status" value="1"/>
</dbReference>
<dbReference type="InterPro" id="IPR020084">
    <property type="entry name" value="NUDIX_hydrolase_CS"/>
</dbReference>
<dbReference type="NCBIfam" id="NF001299">
    <property type="entry name" value="PRK00241.1"/>
    <property type="match status" value="1"/>
</dbReference>
<dbReference type="EC" id="3.6.1.22" evidence="4"/>
<dbReference type="GO" id="GO:0019677">
    <property type="term" value="P:NAD+ catabolic process"/>
    <property type="evidence" value="ECO:0007669"/>
    <property type="project" value="TreeGrafter"/>
</dbReference>
<protein>
    <recommendedName>
        <fullName evidence="4">NAD(+) diphosphatase</fullName>
        <ecNumber evidence="4">3.6.1.22</ecNumber>
    </recommendedName>
</protein>
<comment type="cofactor">
    <cofactor evidence="2">
        <name>Zn(2+)</name>
        <dbReference type="ChEBI" id="CHEBI:29105"/>
    </cofactor>
</comment>
<evidence type="ECO:0000256" key="8">
    <source>
        <dbReference type="ARBA" id="ARBA00023027"/>
    </source>
</evidence>
<name>A0A1R0FCB4_9HYPH</name>
<evidence type="ECO:0000313" key="12">
    <source>
        <dbReference type="Proteomes" id="UP000187344"/>
    </source>
</evidence>
<dbReference type="GO" id="GO:0005829">
    <property type="term" value="C:cytosol"/>
    <property type="evidence" value="ECO:0007669"/>
    <property type="project" value="TreeGrafter"/>
</dbReference>
<keyword evidence="12" id="KW-1185">Reference proteome</keyword>
<dbReference type="RefSeq" id="WP_075869753.1">
    <property type="nucleotide sequence ID" value="NZ_CALYQA010000005.1"/>
</dbReference>
<dbReference type="GO" id="GO:0006742">
    <property type="term" value="P:NADP+ catabolic process"/>
    <property type="evidence" value="ECO:0007669"/>
    <property type="project" value="TreeGrafter"/>
</dbReference>
<keyword evidence="5" id="KW-0479">Metal-binding</keyword>
<reference evidence="11 12" key="1">
    <citation type="submission" date="2016-12" db="EMBL/GenBank/DDBJ databases">
        <title>Comparative genomics of Bartonella apis.</title>
        <authorList>
            <person name="Engel P."/>
        </authorList>
    </citation>
    <scope>NUCLEOTIDE SEQUENCE [LARGE SCALE GENOMIC DNA]</scope>
    <source>
        <strain evidence="11 12">PEB0149</strain>
    </source>
</reference>
<evidence type="ECO:0000256" key="7">
    <source>
        <dbReference type="ARBA" id="ARBA00022842"/>
    </source>
</evidence>
<evidence type="ECO:0000256" key="2">
    <source>
        <dbReference type="ARBA" id="ARBA00001947"/>
    </source>
</evidence>
<dbReference type="PANTHER" id="PTHR42904:SF6">
    <property type="entry name" value="NAD-CAPPED RNA HYDROLASE NUDT12"/>
    <property type="match status" value="1"/>
</dbReference>
<gene>
    <name evidence="11" type="ORF">PEB0149_021240</name>
</gene>
<evidence type="ECO:0000256" key="9">
    <source>
        <dbReference type="ARBA" id="ARBA00023679"/>
    </source>
</evidence>
<dbReference type="PROSITE" id="PS51462">
    <property type="entry name" value="NUDIX"/>
    <property type="match status" value="1"/>
</dbReference>
<feature type="domain" description="Nudix hydrolase" evidence="10">
    <location>
        <begin position="163"/>
        <end position="287"/>
    </location>
</feature>
<dbReference type="OrthoDB" id="9791656at2"/>
<evidence type="ECO:0000256" key="4">
    <source>
        <dbReference type="ARBA" id="ARBA00012381"/>
    </source>
</evidence>
<organism evidence="11 12">
    <name type="scientific">Bartonella apis</name>
    <dbReference type="NCBI Taxonomy" id="1686310"/>
    <lineage>
        <taxon>Bacteria</taxon>
        <taxon>Pseudomonadati</taxon>
        <taxon>Pseudomonadota</taxon>
        <taxon>Alphaproteobacteria</taxon>
        <taxon>Hyphomicrobiales</taxon>
        <taxon>Bartonellaceae</taxon>
        <taxon>Bartonella</taxon>
    </lineage>
</organism>
<dbReference type="Pfam" id="PF09297">
    <property type="entry name" value="Zn_ribbon_NUD"/>
    <property type="match status" value="1"/>
</dbReference>
<evidence type="ECO:0000259" key="10">
    <source>
        <dbReference type="PROSITE" id="PS51462"/>
    </source>
</evidence>
<dbReference type="PROSITE" id="PS00893">
    <property type="entry name" value="NUDIX_BOX"/>
    <property type="match status" value="1"/>
</dbReference>
<proteinExistence type="inferred from homology"/>
<evidence type="ECO:0000256" key="6">
    <source>
        <dbReference type="ARBA" id="ARBA00022801"/>
    </source>
</evidence>
<dbReference type="InterPro" id="IPR015375">
    <property type="entry name" value="NADH_PPase-like_N"/>
</dbReference>
<comment type="catalytic activity">
    <reaction evidence="9">
        <text>a 5'-end NAD(+)-phospho-ribonucleoside in mRNA + H2O = a 5'-end phospho-adenosine-phospho-ribonucleoside in mRNA + beta-nicotinamide D-ribonucleotide + 2 H(+)</text>
        <dbReference type="Rhea" id="RHEA:60876"/>
        <dbReference type="Rhea" id="RHEA-COMP:15698"/>
        <dbReference type="Rhea" id="RHEA-COMP:15719"/>
        <dbReference type="ChEBI" id="CHEBI:14649"/>
        <dbReference type="ChEBI" id="CHEBI:15377"/>
        <dbReference type="ChEBI" id="CHEBI:15378"/>
        <dbReference type="ChEBI" id="CHEBI:144029"/>
        <dbReference type="ChEBI" id="CHEBI:144051"/>
    </reaction>
    <physiologicalReaction direction="left-to-right" evidence="9">
        <dbReference type="Rhea" id="RHEA:60877"/>
    </physiologicalReaction>
</comment>
<dbReference type="InterPro" id="IPR015376">
    <property type="entry name" value="Znr_NADH_PPase"/>
</dbReference>
<dbReference type="GO" id="GO:0110153">
    <property type="term" value="F:RNA NAD-cap (NMN-forming) hydrolase activity"/>
    <property type="evidence" value="ECO:0007669"/>
    <property type="project" value="RHEA"/>
</dbReference>
<dbReference type="GO" id="GO:0046872">
    <property type="term" value="F:metal ion binding"/>
    <property type="evidence" value="ECO:0007669"/>
    <property type="project" value="UniProtKB-KW"/>
</dbReference>
<dbReference type="Pfam" id="PF00293">
    <property type="entry name" value="NUDIX"/>
    <property type="match status" value="1"/>
</dbReference>
<keyword evidence="7" id="KW-0460">Magnesium</keyword>
<dbReference type="AlphaFoldDB" id="A0A1R0FCB4"/>
<dbReference type="Proteomes" id="UP000187344">
    <property type="component" value="Unassembled WGS sequence"/>
</dbReference>
<dbReference type="EMBL" id="LXYT01000001">
    <property type="protein sequence ID" value="OLY44651.1"/>
    <property type="molecule type" value="Genomic_DNA"/>
</dbReference>
<dbReference type="InterPro" id="IPR015797">
    <property type="entry name" value="NUDIX_hydrolase-like_dom_sf"/>
</dbReference>